<keyword evidence="3 4" id="KW-1015">Disulfide bond</keyword>
<dbReference type="GO" id="GO:0016020">
    <property type="term" value="C:membrane"/>
    <property type="evidence" value="ECO:0007669"/>
    <property type="project" value="InterPro"/>
</dbReference>
<dbReference type="PANTHER" id="PTHR19331:SF487">
    <property type="entry name" value="SOLUBLE SCAVENGER RECEPTOR CYSTEINE-RICH DOMAIN-CONTAINING PROTEIN SSC5D"/>
    <property type="match status" value="1"/>
</dbReference>
<feature type="disulfide bond" evidence="4">
    <location>
        <begin position="473"/>
        <end position="483"/>
    </location>
</feature>
<evidence type="ECO:0000256" key="1">
    <source>
        <dbReference type="ARBA" id="ARBA00022729"/>
    </source>
</evidence>
<dbReference type="Proteomes" id="UP000749559">
    <property type="component" value="Unassembled WGS sequence"/>
</dbReference>
<dbReference type="GO" id="GO:0006508">
    <property type="term" value="P:proteolysis"/>
    <property type="evidence" value="ECO:0007669"/>
    <property type="project" value="InterPro"/>
</dbReference>
<dbReference type="InterPro" id="IPR036772">
    <property type="entry name" value="SRCR-like_dom_sf"/>
</dbReference>
<feature type="disulfide bond" evidence="4">
    <location>
        <begin position="813"/>
        <end position="823"/>
    </location>
</feature>
<evidence type="ECO:0000256" key="2">
    <source>
        <dbReference type="ARBA" id="ARBA00022737"/>
    </source>
</evidence>
<name>A0A8J1TER2_OWEFU</name>
<keyword evidence="6" id="KW-1185">Reference proteome</keyword>
<dbReference type="SMART" id="SM00202">
    <property type="entry name" value="SR"/>
    <property type="match status" value="4"/>
</dbReference>
<reference evidence="5" key="1">
    <citation type="submission" date="2022-03" db="EMBL/GenBank/DDBJ databases">
        <authorList>
            <person name="Martin C."/>
        </authorList>
    </citation>
    <scope>NUCLEOTIDE SEQUENCE</scope>
</reference>
<dbReference type="AlphaFoldDB" id="A0A8J1TER2"/>
<protein>
    <submittedName>
        <fullName evidence="5">Uncharacterized protein</fullName>
    </submittedName>
</protein>
<evidence type="ECO:0000256" key="4">
    <source>
        <dbReference type="PROSITE-ProRule" id="PRU00196"/>
    </source>
</evidence>
<dbReference type="GO" id="GO:0004252">
    <property type="term" value="F:serine-type endopeptidase activity"/>
    <property type="evidence" value="ECO:0007669"/>
    <property type="project" value="InterPro"/>
</dbReference>
<accession>A0A8J1TER2</accession>
<dbReference type="EMBL" id="CAIIXF020000002">
    <property type="protein sequence ID" value="CAH1776397.1"/>
    <property type="molecule type" value="Genomic_DNA"/>
</dbReference>
<dbReference type="OrthoDB" id="6153669at2759"/>
<dbReference type="SUPFAM" id="SSF56487">
    <property type="entry name" value="SRCR-like"/>
    <property type="match status" value="4"/>
</dbReference>
<dbReference type="InterPro" id="IPR001314">
    <property type="entry name" value="Peptidase_S1A"/>
</dbReference>
<sequence length="877" mass="98077">MAGCSSRERRKLCMDDSEVAQPSDKCYGKQPIEIGKCECLNSNNSQSTGGTPISNVEAYAYMISISKSVRYFDGDSDGHFCSGVILSDTWLLTAANCVCYKGYCCSADQEFLYSKCELKHWTVTTGLPEGRDKQKDGQTRGIANVVIHKNYTKDSLGRPLKNDIALIKLDAPLDFTKPTARPSNLPISVCRDSTERQCVKHNKLKRWYCEMADFGRYSMSSSSSSELRSLNVVSVDEYGKKLTFNQTVAITETNQGTGTLCQVDSGGPVVCKSKEADPATVIGIMSWIDLRNCEKTSKGKTGHTSVSHMLTWISDKIAEWGDWSETCRSKGNTRMRLKTCLFRGSQSTTGDCTLEEIEECPGTLVKDAELRVQLIRRNEWVDDDYGDITESIEFGMLRVKQIYTQAHKKRSAFKYVCDEQWGDTESRVVCGELGFNPDDAVTIKSGLATYGEGEFYVEPLMNTKGVASSRIQCNGNEASLSQCNIERWDKGNQGCSPNNFVTISCTKNGIKTRLSGGNSFSGRPEVFHEGEWANLCPTGLINDVMDRRFAYLTCENSGLGRHAFAVPYNQFGQGSARKSVALDCQNNEWIYPTIQLCTKREVEHCRHVSVFCFEEEPKIHEFVKCLSLGGYQWGHGLVRFCEEPEGNAKEKWETARYFYTFLGFSTVCGNDFGIEEAKVVCRQAGFDPANAALNIFGLYDECIEGGGDIKISDVKCKGSELNLAECAFKYGKNVTCPGNKRASLFCTPIPVHIDAQQRLNMKVNEDTRKICATNWGDKEARVVCKQLGMEYKNATGYAIPGDAENAWITEVECNGDERHLGQCQYKVDFTVSLTYDDIFCSNWRRFDDQRRTFGSRDYLDYDFNNCNGDGYAAVKCQ</sequence>
<keyword evidence="1" id="KW-0732">Signal</keyword>
<proteinExistence type="predicted"/>
<comment type="caution">
    <text evidence="4">Lacks conserved residue(s) required for the propagation of feature annotation.</text>
</comment>
<dbReference type="PRINTS" id="PR00722">
    <property type="entry name" value="CHYMOTRYPSIN"/>
</dbReference>
<feature type="disulfide bond" evidence="4">
    <location>
        <begin position="716"/>
        <end position="726"/>
    </location>
</feature>
<evidence type="ECO:0000313" key="6">
    <source>
        <dbReference type="Proteomes" id="UP000749559"/>
    </source>
</evidence>
<dbReference type="PROSITE" id="PS50240">
    <property type="entry name" value="TRYPSIN_DOM"/>
    <property type="match status" value="1"/>
</dbReference>
<dbReference type="Pfam" id="PF00089">
    <property type="entry name" value="Trypsin"/>
    <property type="match status" value="1"/>
</dbReference>
<organism evidence="5 6">
    <name type="scientific">Owenia fusiformis</name>
    <name type="common">Polychaete worm</name>
    <dbReference type="NCBI Taxonomy" id="6347"/>
    <lineage>
        <taxon>Eukaryota</taxon>
        <taxon>Metazoa</taxon>
        <taxon>Spiralia</taxon>
        <taxon>Lophotrochozoa</taxon>
        <taxon>Annelida</taxon>
        <taxon>Polychaeta</taxon>
        <taxon>Sedentaria</taxon>
        <taxon>Canalipalpata</taxon>
        <taxon>Sabellida</taxon>
        <taxon>Oweniida</taxon>
        <taxon>Oweniidae</taxon>
        <taxon>Owenia</taxon>
    </lineage>
</organism>
<dbReference type="InterPro" id="IPR043504">
    <property type="entry name" value="Peptidase_S1_PA_chymotrypsin"/>
</dbReference>
<evidence type="ECO:0000256" key="3">
    <source>
        <dbReference type="ARBA" id="ARBA00023157"/>
    </source>
</evidence>
<comment type="caution">
    <text evidence="5">The sequence shown here is derived from an EMBL/GenBank/DDBJ whole genome shotgun (WGS) entry which is preliminary data.</text>
</comment>
<dbReference type="SMART" id="SM00020">
    <property type="entry name" value="Tryp_SPc"/>
    <property type="match status" value="1"/>
</dbReference>
<keyword evidence="2" id="KW-0677">Repeat</keyword>
<evidence type="ECO:0000313" key="5">
    <source>
        <dbReference type="EMBL" id="CAH1776397.1"/>
    </source>
</evidence>
<dbReference type="InterPro" id="IPR001190">
    <property type="entry name" value="SRCR"/>
</dbReference>
<dbReference type="InterPro" id="IPR009003">
    <property type="entry name" value="Peptidase_S1_PA"/>
</dbReference>
<dbReference type="SUPFAM" id="SSF50494">
    <property type="entry name" value="Trypsin-like serine proteases"/>
    <property type="match status" value="1"/>
</dbReference>
<gene>
    <name evidence="5" type="ORF">OFUS_LOCUS3576</name>
</gene>
<dbReference type="Gene3D" id="2.40.10.10">
    <property type="entry name" value="Trypsin-like serine proteases"/>
    <property type="match status" value="1"/>
</dbReference>
<dbReference type="PANTHER" id="PTHR19331">
    <property type="entry name" value="SCAVENGER RECEPTOR DOMAIN-CONTAINING"/>
    <property type="match status" value="1"/>
</dbReference>
<dbReference type="Gene3D" id="3.10.250.10">
    <property type="entry name" value="SRCR-like domain"/>
    <property type="match status" value="4"/>
</dbReference>
<dbReference type="PROSITE" id="PS50287">
    <property type="entry name" value="SRCR_2"/>
    <property type="match status" value="4"/>
</dbReference>
<dbReference type="InterPro" id="IPR001254">
    <property type="entry name" value="Trypsin_dom"/>
</dbReference>
<dbReference type="Pfam" id="PF00530">
    <property type="entry name" value="SRCR"/>
    <property type="match status" value="3"/>
</dbReference>